<dbReference type="GO" id="GO:0051536">
    <property type="term" value="F:iron-sulfur cluster binding"/>
    <property type="evidence" value="ECO:0007669"/>
    <property type="project" value="InterPro"/>
</dbReference>
<dbReference type="Gene3D" id="3.40.50.80">
    <property type="entry name" value="Nucleotide-binding domain of ferredoxin-NADP reductase (FNR) module"/>
    <property type="match status" value="1"/>
</dbReference>
<comment type="caution">
    <text evidence="3">The sequence shown here is derived from an EMBL/GenBank/DDBJ whole genome shotgun (WGS) entry which is preliminary data.</text>
</comment>
<dbReference type="Proteomes" id="UP000442694">
    <property type="component" value="Unassembled WGS sequence"/>
</dbReference>
<dbReference type="PRINTS" id="PR00371">
    <property type="entry name" value="FPNCR"/>
</dbReference>
<dbReference type="InterPro" id="IPR001041">
    <property type="entry name" value="2Fe-2S_ferredoxin-type"/>
</dbReference>
<dbReference type="InterPro" id="IPR001709">
    <property type="entry name" value="Flavoprot_Pyr_Nucl_cyt_Rdtase"/>
</dbReference>
<reference evidence="3 4" key="1">
    <citation type="submission" date="2019-10" db="EMBL/GenBank/DDBJ databases">
        <title>New genus of Silvanigrellaceae.</title>
        <authorList>
            <person name="Pitt A."/>
            <person name="Hahn M.W."/>
        </authorList>
    </citation>
    <scope>NUCLEOTIDE SEQUENCE [LARGE SCALE GENOMIC DNA]</scope>
    <source>
        <strain evidence="3 4">33A1-SZDP</strain>
    </source>
</reference>
<dbReference type="InterPro" id="IPR036010">
    <property type="entry name" value="2Fe-2S_ferredoxin-like_sf"/>
</dbReference>
<dbReference type="InterPro" id="IPR001433">
    <property type="entry name" value="OxRdtase_FAD/NAD-bd"/>
</dbReference>
<dbReference type="RefSeq" id="WP_152211374.1">
    <property type="nucleotide sequence ID" value="NZ_WFLN01000004.1"/>
</dbReference>
<dbReference type="SUPFAM" id="SSF52343">
    <property type="entry name" value="Ferredoxin reductase-like, C-terminal NADP-linked domain"/>
    <property type="match status" value="1"/>
</dbReference>
<dbReference type="InterPro" id="IPR050415">
    <property type="entry name" value="MRET"/>
</dbReference>
<dbReference type="PROSITE" id="PS51384">
    <property type="entry name" value="FAD_FR"/>
    <property type="match status" value="1"/>
</dbReference>
<dbReference type="Pfam" id="PF00111">
    <property type="entry name" value="Fer2"/>
    <property type="match status" value="1"/>
</dbReference>
<gene>
    <name evidence="3" type="ORF">GCL57_00900</name>
</gene>
<dbReference type="InterPro" id="IPR017938">
    <property type="entry name" value="Riboflavin_synthase-like_b-brl"/>
</dbReference>
<dbReference type="Pfam" id="PF00970">
    <property type="entry name" value="FAD_binding_6"/>
    <property type="match status" value="1"/>
</dbReference>
<evidence type="ECO:0000259" key="1">
    <source>
        <dbReference type="PROSITE" id="PS51085"/>
    </source>
</evidence>
<accession>A0A833JEM2</accession>
<organism evidence="3 4">
    <name type="scientific">Fluviispira multicolorata</name>
    <dbReference type="NCBI Taxonomy" id="2654512"/>
    <lineage>
        <taxon>Bacteria</taxon>
        <taxon>Pseudomonadati</taxon>
        <taxon>Bdellovibrionota</taxon>
        <taxon>Oligoflexia</taxon>
        <taxon>Silvanigrellales</taxon>
        <taxon>Silvanigrellaceae</taxon>
        <taxon>Fluviispira</taxon>
    </lineage>
</organism>
<evidence type="ECO:0000313" key="3">
    <source>
        <dbReference type="EMBL" id="KAB8033286.1"/>
    </source>
</evidence>
<evidence type="ECO:0000313" key="4">
    <source>
        <dbReference type="Proteomes" id="UP000442694"/>
    </source>
</evidence>
<proteinExistence type="predicted"/>
<feature type="domain" description="FAD-binding FR-type" evidence="2">
    <location>
        <begin position="89"/>
        <end position="186"/>
    </location>
</feature>
<name>A0A833JEM2_9BACT</name>
<sequence>MHSVEYQNIKYLALENESVLETLLRNQIEVSYSCQSGICQSCILRMSEGEIPSESQKGLSTTHKEEKTILACVCKPINDVKIEQTSAPRKIINAKVIFKELAAENIVILKIKPEENFQYKPGQFIHLINNNFSRCYSLASHPTFSNELELHIRIAPNGLMSNWIFNDLKINDTIKIAGPHGYCYYSNENKNQNILLIAVGTGLAPLKGILKDTFFNNHQKEIHLIHGAIKTSGLYLLEELFDISALNKNFIFHPCALNNDDNHKLVHNTSIEKYIEEKFPDLSNWTVFICGNESFVKETEQQVFLQGANLNNIYSDAFVDRNQFKK</sequence>
<evidence type="ECO:0000259" key="2">
    <source>
        <dbReference type="PROSITE" id="PS51384"/>
    </source>
</evidence>
<dbReference type="InterPro" id="IPR039261">
    <property type="entry name" value="FNR_nucleotide-bd"/>
</dbReference>
<dbReference type="Gene3D" id="2.40.30.10">
    <property type="entry name" value="Translation factors"/>
    <property type="match status" value="1"/>
</dbReference>
<feature type="domain" description="2Fe-2S ferredoxin-type" evidence="1">
    <location>
        <begin position="2"/>
        <end position="88"/>
    </location>
</feature>
<dbReference type="SUPFAM" id="SSF63380">
    <property type="entry name" value="Riboflavin synthase domain-like"/>
    <property type="match status" value="1"/>
</dbReference>
<dbReference type="InterPro" id="IPR008333">
    <property type="entry name" value="Cbr1-like_FAD-bd_dom"/>
</dbReference>
<dbReference type="Gene3D" id="3.10.20.30">
    <property type="match status" value="1"/>
</dbReference>
<dbReference type="AlphaFoldDB" id="A0A833JEM2"/>
<dbReference type="CDD" id="cd00207">
    <property type="entry name" value="fer2"/>
    <property type="match status" value="1"/>
</dbReference>
<dbReference type="Pfam" id="PF00175">
    <property type="entry name" value="NAD_binding_1"/>
    <property type="match status" value="1"/>
</dbReference>
<dbReference type="PANTHER" id="PTHR47354:SF5">
    <property type="entry name" value="PROTEIN RFBI"/>
    <property type="match status" value="1"/>
</dbReference>
<dbReference type="PANTHER" id="PTHR47354">
    <property type="entry name" value="NADH OXIDOREDUCTASE HCR"/>
    <property type="match status" value="1"/>
</dbReference>
<dbReference type="SUPFAM" id="SSF54292">
    <property type="entry name" value="2Fe-2S ferredoxin-like"/>
    <property type="match status" value="1"/>
</dbReference>
<dbReference type="GO" id="GO:0016491">
    <property type="term" value="F:oxidoreductase activity"/>
    <property type="evidence" value="ECO:0007669"/>
    <property type="project" value="InterPro"/>
</dbReference>
<protein>
    <submittedName>
        <fullName evidence="3">2Fe-2S iron-sulfur cluster binding domain-containing protein</fullName>
    </submittedName>
</protein>
<dbReference type="PROSITE" id="PS51085">
    <property type="entry name" value="2FE2S_FER_2"/>
    <property type="match status" value="1"/>
</dbReference>
<keyword evidence="4" id="KW-1185">Reference proteome</keyword>
<dbReference type="EMBL" id="WFLN01000004">
    <property type="protein sequence ID" value="KAB8033286.1"/>
    <property type="molecule type" value="Genomic_DNA"/>
</dbReference>
<dbReference type="InterPro" id="IPR017927">
    <property type="entry name" value="FAD-bd_FR_type"/>
</dbReference>
<dbReference type="InterPro" id="IPR012675">
    <property type="entry name" value="Beta-grasp_dom_sf"/>
</dbReference>
<dbReference type="PRINTS" id="PR00410">
    <property type="entry name" value="PHEHYDRXLASE"/>
</dbReference>